<keyword evidence="3" id="KW-1185">Reference proteome</keyword>
<dbReference type="Gene3D" id="3.30.160.170">
    <property type="entry name" value="FlaG-like"/>
    <property type="match status" value="1"/>
</dbReference>
<sequence length="126" mass="13557">MNISSAGSGPQSNYFEKSMVSTPGGVPSADLNSVTTVEALQKASLSGEHVTAGDEQVIKKLDKILTALQGPNTSLEMSMHKETKTVVIKVMNKETGELIREIPPEKTLDLVAKFMEINGILIDEKV</sequence>
<dbReference type="InterPro" id="IPR005186">
    <property type="entry name" value="FlaG"/>
</dbReference>
<comment type="caution">
    <text evidence="2">The sequence shown here is derived from an EMBL/GenBank/DDBJ whole genome shotgun (WGS) entry which is preliminary data.</text>
</comment>
<proteinExistence type="predicted"/>
<dbReference type="SUPFAM" id="SSF160214">
    <property type="entry name" value="FlaG-like"/>
    <property type="match status" value="1"/>
</dbReference>
<organism evidence="2 3">
    <name type="scientific">Cohnella rhizosphaerae</name>
    <dbReference type="NCBI Taxonomy" id="1457232"/>
    <lineage>
        <taxon>Bacteria</taxon>
        <taxon>Bacillati</taxon>
        <taxon>Bacillota</taxon>
        <taxon>Bacilli</taxon>
        <taxon>Bacillales</taxon>
        <taxon>Paenibacillaceae</taxon>
        <taxon>Cohnella</taxon>
    </lineage>
</organism>
<dbReference type="InterPro" id="IPR035924">
    <property type="entry name" value="FlaG-like_sf"/>
</dbReference>
<dbReference type="PANTHER" id="PTHR37166:SF1">
    <property type="entry name" value="PROTEIN FLAG"/>
    <property type="match status" value="1"/>
</dbReference>
<dbReference type="Pfam" id="PF03646">
    <property type="entry name" value="FlaG"/>
    <property type="match status" value="1"/>
</dbReference>
<dbReference type="EMBL" id="JAPDIA010000007">
    <property type="protein sequence ID" value="MDG0811866.1"/>
    <property type="molecule type" value="Genomic_DNA"/>
</dbReference>
<keyword evidence="2" id="KW-0282">Flagellum</keyword>
<dbReference type="PANTHER" id="PTHR37166">
    <property type="entry name" value="PROTEIN FLAG"/>
    <property type="match status" value="1"/>
</dbReference>
<gene>
    <name evidence="2" type="ORF">OMP40_22695</name>
</gene>
<feature type="region of interest" description="Disordered" evidence="1">
    <location>
        <begin position="1"/>
        <end position="28"/>
    </location>
</feature>
<evidence type="ECO:0000256" key="1">
    <source>
        <dbReference type="SAM" id="MobiDB-lite"/>
    </source>
</evidence>
<keyword evidence="2" id="KW-0969">Cilium</keyword>
<reference evidence="2" key="1">
    <citation type="submission" date="2022-10" db="EMBL/GenBank/DDBJ databases">
        <title>Comparative genomic analysis of Cohnella hashimotonis sp. nov., isolated from the International Space Station.</title>
        <authorList>
            <person name="Simpson A."/>
            <person name="Venkateswaran K."/>
        </authorList>
    </citation>
    <scope>NUCLEOTIDE SEQUENCE</scope>
    <source>
        <strain evidence="2">DSM 28161</strain>
    </source>
</reference>
<dbReference type="RefSeq" id="WP_277534732.1">
    <property type="nucleotide sequence ID" value="NZ_JAPDIA010000007.1"/>
</dbReference>
<evidence type="ECO:0000313" key="2">
    <source>
        <dbReference type="EMBL" id="MDG0811866.1"/>
    </source>
</evidence>
<dbReference type="AlphaFoldDB" id="A0A9X4KVC8"/>
<dbReference type="Proteomes" id="UP001153404">
    <property type="component" value="Unassembled WGS sequence"/>
</dbReference>
<name>A0A9X4KVC8_9BACL</name>
<keyword evidence="2" id="KW-0966">Cell projection</keyword>
<accession>A0A9X4KVC8</accession>
<feature type="compositionally biased region" description="Polar residues" evidence="1">
    <location>
        <begin position="1"/>
        <end position="21"/>
    </location>
</feature>
<protein>
    <submittedName>
        <fullName evidence="2">Flagellar protein FlaG</fullName>
    </submittedName>
</protein>
<evidence type="ECO:0000313" key="3">
    <source>
        <dbReference type="Proteomes" id="UP001153404"/>
    </source>
</evidence>